<keyword evidence="4 5" id="KW-0472">Membrane</keyword>
<feature type="domain" description="Lipopolysaccharide assembly protein A" evidence="6">
    <location>
        <begin position="42"/>
        <end position="79"/>
    </location>
</feature>
<feature type="transmembrane region" description="Helical" evidence="5">
    <location>
        <begin position="51"/>
        <end position="78"/>
    </location>
</feature>
<proteinExistence type="predicted"/>
<gene>
    <name evidence="7" type="ORF">BIV24_22295</name>
</gene>
<keyword evidence="3 5" id="KW-1133">Transmembrane helix</keyword>
<dbReference type="OrthoDB" id="4334695at2"/>
<organism evidence="7 8">
    <name type="scientific">Streptomyces colonosanans</name>
    <dbReference type="NCBI Taxonomy" id="1428652"/>
    <lineage>
        <taxon>Bacteria</taxon>
        <taxon>Bacillati</taxon>
        <taxon>Actinomycetota</taxon>
        <taxon>Actinomycetes</taxon>
        <taxon>Kitasatosporales</taxon>
        <taxon>Streptomycetaceae</taxon>
        <taxon>Streptomyces</taxon>
    </lineage>
</organism>
<dbReference type="AlphaFoldDB" id="A0A1S2P3S5"/>
<evidence type="ECO:0000256" key="5">
    <source>
        <dbReference type="SAM" id="Phobius"/>
    </source>
</evidence>
<evidence type="ECO:0000256" key="2">
    <source>
        <dbReference type="ARBA" id="ARBA00022692"/>
    </source>
</evidence>
<evidence type="ECO:0000256" key="3">
    <source>
        <dbReference type="ARBA" id="ARBA00022989"/>
    </source>
</evidence>
<accession>A0A1S2P3S5</accession>
<comment type="caution">
    <text evidence="7">The sequence shown here is derived from an EMBL/GenBank/DDBJ whole genome shotgun (WGS) entry which is preliminary data.</text>
</comment>
<keyword evidence="2 5" id="KW-0812">Transmembrane</keyword>
<evidence type="ECO:0000313" key="7">
    <source>
        <dbReference type="EMBL" id="OIJ88301.1"/>
    </source>
</evidence>
<dbReference type="InterPro" id="IPR010445">
    <property type="entry name" value="LapA_dom"/>
</dbReference>
<evidence type="ECO:0000313" key="8">
    <source>
        <dbReference type="Proteomes" id="UP000179935"/>
    </source>
</evidence>
<dbReference type="EMBL" id="MLYP01000058">
    <property type="protein sequence ID" value="OIJ88301.1"/>
    <property type="molecule type" value="Genomic_DNA"/>
</dbReference>
<evidence type="ECO:0000259" key="6">
    <source>
        <dbReference type="Pfam" id="PF06305"/>
    </source>
</evidence>
<sequence>MRPKTSWTDGTSGGAHQGRQWVTPRRVVGLVLAALVLVFIFQNTQHTRIQLLVAWVTMPLWLALLGTWVIGALCGALVMSRRG</sequence>
<dbReference type="GO" id="GO:0005886">
    <property type="term" value="C:plasma membrane"/>
    <property type="evidence" value="ECO:0007669"/>
    <property type="project" value="InterPro"/>
</dbReference>
<dbReference type="STRING" id="1428652.BIV24_22295"/>
<protein>
    <recommendedName>
        <fullName evidence="6">Lipopolysaccharide assembly protein A domain-containing protein</fullName>
    </recommendedName>
</protein>
<dbReference type="Proteomes" id="UP000179935">
    <property type="component" value="Unassembled WGS sequence"/>
</dbReference>
<evidence type="ECO:0000256" key="4">
    <source>
        <dbReference type="ARBA" id="ARBA00023136"/>
    </source>
</evidence>
<feature type="transmembrane region" description="Helical" evidence="5">
    <location>
        <begin position="27"/>
        <end position="45"/>
    </location>
</feature>
<evidence type="ECO:0000256" key="1">
    <source>
        <dbReference type="ARBA" id="ARBA00022475"/>
    </source>
</evidence>
<keyword evidence="8" id="KW-1185">Reference proteome</keyword>
<reference evidence="7 8" key="1">
    <citation type="submission" date="2016-10" db="EMBL/GenBank/DDBJ databases">
        <title>Genome sequence of Streptomyces sp. MUSC 93.</title>
        <authorList>
            <person name="Lee L.-H."/>
            <person name="Ser H.-L."/>
            <person name="Law J.W.-F."/>
        </authorList>
    </citation>
    <scope>NUCLEOTIDE SEQUENCE [LARGE SCALE GENOMIC DNA]</scope>
    <source>
        <strain evidence="7 8">MUSC 93</strain>
    </source>
</reference>
<name>A0A1S2P3S5_9ACTN</name>
<keyword evidence="1" id="KW-1003">Cell membrane</keyword>
<dbReference type="RefSeq" id="WP_071368164.1">
    <property type="nucleotide sequence ID" value="NZ_MLYP01000058.1"/>
</dbReference>
<dbReference type="Pfam" id="PF06305">
    <property type="entry name" value="LapA_dom"/>
    <property type="match status" value="1"/>
</dbReference>